<proteinExistence type="predicted"/>
<dbReference type="SUPFAM" id="SSF100950">
    <property type="entry name" value="NagB/RpiA/CoA transferase-like"/>
    <property type="match status" value="1"/>
</dbReference>
<protein>
    <submittedName>
        <fullName evidence="1">Putative Coenzyme A transferase</fullName>
    </submittedName>
</protein>
<keyword evidence="1" id="KW-0808">Transferase</keyword>
<reference evidence="1" key="1">
    <citation type="submission" date="2018-01" db="EMBL/GenBank/DDBJ databases">
        <authorList>
            <person name="Regsiter A."/>
            <person name="William W."/>
        </authorList>
    </citation>
    <scope>NUCLEOTIDE SEQUENCE</scope>
    <source>
        <strain evidence="1">TRIP AH-1</strain>
    </source>
</reference>
<dbReference type="EMBL" id="OJIN01000184">
    <property type="protein sequence ID" value="SPD75126.1"/>
    <property type="molecule type" value="Genomic_DNA"/>
</dbReference>
<dbReference type="Pfam" id="PF01144">
    <property type="entry name" value="CoA_trans"/>
    <property type="match status" value="1"/>
</dbReference>
<dbReference type="PANTHER" id="PTHR43293">
    <property type="entry name" value="ACETATE COA-TRANSFERASE YDIF"/>
    <property type="match status" value="1"/>
</dbReference>
<dbReference type="InterPro" id="IPR004165">
    <property type="entry name" value="CoA_trans_fam_I"/>
</dbReference>
<accession>A0A445N067</accession>
<evidence type="ECO:0000313" key="1">
    <source>
        <dbReference type="EMBL" id="SPD75126.1"/>
    </source>
</evidence>
<dbReference type="Gene3D" id="3.40.1080.10">
    <property type="entry name" value="Glutaconate Coenzyme A-transferase"/>
    <property type="match status" value="1"/>
</dbReference>
<dbReference type="InterPro" id="IPR037171">
    <property type="entry name" value="NagB/RpiA_transferase-like"/>
</dbReference>
<name>A0A445N067_9BACT</name>
<gene>
    <name evidence="1" type="ORF">PITCH_A420087</name>
</gene>
<dbReference type="PANTHER" id="PTHR43293:SF3">
    <property type="entry name" value="CHOLESTEROL RING-CLEAVING HYDROLASE IPDB SUBUNIT"/>
    <property type="match status" value="1"/>
</dbReference>
<dbReference type="AlphaFoldDB" id="A0A445N067"/>
<sequence>MAKVYEGEYTISELQSILISRQIKFEDNIIGPGFYNDVVYNGALLAMKNHAPNTLYLSGIGWSSLAQAEIPRHTPMYIPFEYRFMAICEKIIRGHDEIQLSAGGPRRHCDVFFLGAMQVDKYGNQNISIRGSIDKPTFRGPGIIGLQTFSTFMDRYYIYTRNHDTRTFVDEVDFISAAGYKNRNGDRESWGFAKHGWNPNGPKEIISPIACMDFDEKTKHMRLKSVHPGHTVQEVKEKTGFELIIPANVPQTDPPYEEEIVTLREQIDKTKCLKRLHGLQE</sequence>
<organism evidence="1">
    <name type="scientific">uncultured Desulfobacterium sp</name>
    <dbReference type="NCBI Taxonomy" id="201089"/>
    <lineage>
        <taxon>Bacteria</taxon>
        <taxon>Pseudomonadati</taxon>
        <taxon>Thermodesulfobacteriota</taxon>
        <taxon>Desulfobacteria</taxon>
        <taxon>Desulfobacterales</taxon>
        <taxon>Desulfobacteriaceae</taxon>
        <taxon>Desulfobacterium</taxon>
        <taxon>environmental samples</taxon>
    </lineage>
</organism>
<dbReference type="GO" id="GO:0008410">
    <property type="term" value="F:CoA-transferase activity"/>
    <property type="evidence" value="ECO:0007669"/>
    <property type="project" value="InterPro"/>
</dbReference>